<dbReference type="Gene3D" id="3.90.75.20">
    <property type="match status" value="2"/>
</dbReference>
<proteinExistence type="predicted"/>
<feature type="domain" description="HNH nuclease" evidence="1">
    <location>
        <begin position="228"/>
        <end position="276"/>
    </location>
</feature>
<protein>
    <submittedName>
        <fullName evidence="2">HNH endonuclease</fullName>
    </submittedName>
</protein>
<dbReference type="Gene3D" id="1.10.10.10">
    <property type="entry name" value="Winged helix-like DNA-binding domain superfamily/Winged helix DNA-binding domain"/>
    <property type="match status" value="2"/>
</dbReference>
<feature type="domain" description="HNH nuclease" evidence="1">
    <location>
        <begin position="58"/>
        <end position="106"/>
    </location>
</feature>
<evidence type="ECO:0000259" key="1">
    <source>
        <dbReference type="SMART" id="SM00507"/>
    </source>
</evidence>
<dbReference type="SMART" id="SM00507">
    <property type="entry name" value="HNHc"/>
    <property type="match status" value="2"/>
</dbReference>
<keyword evidence="2" id="KW-0540">Nuclease</keyword>
<dbReference type="InterPro" id="IPR010902">
    <property type="entry name" value="NUMOD4"/>
</dbReference>
<dbReference type="SUPFAM" id="SSF64496">
    <property type="entry name" value="DNA-binding domain of intron-encoded endonucleases"/>
    <property type="match status" value="1"/>
</dbReference>
<reference evidence="2" key="1">
    <citation type="journal article" date="2019" name="MBio">
        <title>Virus Genomes from Deep Sea Sediments Expand the Ocean Megavirome and Support Independent Origins of Viral Gigantism.</title>
        <authorList>
            <person name="Backstrom D."/>
            <person name="Yutin N."/>
            <person name="Jorgensen S.L."/>
            <person name="Dharamshi J."/>
            <person name="Homa F."/>
            <person name="Zaremba-Niedwiedzka K."/>
            <person name="Spang A."/>
            <person name="Wolf Y.I."/>
            <person name="Koonin E.V."/>
            <person name="Ettema T.J."/>
        </authorList>
    </citation>
    <scope>NUCLEOTIDE SEQUENCE</scope>
</reference>
<keyword evidence="2" id="KW-0255">Endonuclease</keyword>
<gene>
    <name evidence="2" type="ORF">LCIVAC01_02010</name>
</gene>
<dbReference type="SMART" id="SM00497">
    <property type="entry name" value="IENR1"/>
    <property type="match status" value="2"/>
</dbReference>
<dbReference type="Pfam" id="PF13392">
    <property type="entry name" value="HNH_3"/>
    <property type="match status" value="2"/>
</dbReference>
<dbReference type="Pfam" id="PF07463">
    <property type="entry name" value="NUMOD4"/>
    <property type="match status" value="1"/>
</dbReference>
<name>A0A481YQC9_9VIRU</name>
<dbReference type="EMBL" id="MK500323">
    <property type="protein sequence ID" value="QBK85392.1"/>
    <property type="molecule type" value="Genomic_DNA"/>
</dbReference>
<keyword evidence="2" id="KW-0378">Hydrolase</keyword>
<dbReference type="GO" id="GO:0004519">
    <property type="term" value="F:endonuclease activity"/>
    <property type="evidence" value="ECO:0007669"/>
    <property type="project" value="UniProtKB-KW"/>
</dbReference>
<dbReference type="InterPro" id="IPR010896">
    <property type="entry name" value="NUMOD1"/>
</dbReference>
<evidence type="ECO:0000313" key="2">
    <source>
        <dbReference type="EMBL" id="QBK85392.1"/>
    </source>
</evidence>
<dbReference type="SUPFAM" id="SSF54060">
    <property type="entry name" value="His-Me finger endonucleases"/>
    <property type="match status" value="2"/>
</dbReference>
<dbReference type="InterPro" id="IPR044925">
    <property type="entry name" value="His-Me_finger_sf"/>
</dbReference>
<dbReference type="Pfam" id="PF07453">
    <property type="entry name" value="NUMOD1"/>
    <property type="match status" value="1"/>
</dbReference>
<dbReference type="InterPro" id="IPR003615">
    <property type="entry name" value="HNH_nuc"/>
</dbReference>
<dbReference type="InterPro" id="IPR003647">
    <property type="entry name" value="Intron_nuc_1_rpt"/>
</dbReference>
<sequence length="362" mass="41796">MIEENKEEEKEEWRTIPGNEKYEASNLSQIRNTKTKRILKKYITETGYERIGLYSQNGRKNNQVHRLVAQAFIPNPNNFPQVNHKDKNRANNKVENLEWATASMNVKHSIKMGVKRHKRAVWQRDLEGNEVAVFDSITKASEITGCDASSIIKCANGKRNTAGNFTWGYVKEKITEEVRGDNWKEIKNYPGYRIYNNGQIYSDYISQYLKLTISGGYYRIGLCNDNGIQRKHQVHILVAQYFCDNSENKPIVNHIDGDKLNNHYTNLEWVTQSENMKHADSLGLIKRVTKRVLQYAREDKDKCEPLHIFNSAKEVADFVKSKSKTKASISSIMASISTVCTGVQNTAYGYRWEYEKPFSMIN</sequence>
<organism evidence="2">
    <name type="scientific">Iridovirus LCIVAC01</name>
    <dbReference type="NCBI Taxonomy" id="2506607"/>
    <lineage>
        <taxon>Viruses</taxon>
        <taxon>Varidnaviria</taxon>
        <taxon>Bamfordvirae</taxon>
        <taxon>Nucleocytoviricota</taxon>
        <taxon>Megaviricetes</taxon>
        <taxon>Pimascovirales</taxon>
        <taxon>Pimascovirales incertae sedis</taxon>
        <taxon>Iridoviridae</taxon>
    </lineage>
</organism>
<accession>A0A481YQC9</accession>
<dbReference type="InterPro" id="IPR036388">
    <property type="entry name" value="WH-like_DNA-bd_sf"/>
</dbReference>
<dbReference type="GO" id="GO:0016788">
    <property type="term" value="F:hydrolase activity, acting on ester bonds"/>
    <property type="evidence" value="ECO:0007669"/>
    <property type="project" value="InterPro"/>
</dbReference>